<sequence length="337" mass="36117">MRVTLSRAVDRLQALLVNPIAGWLLRTPLHDLLSERVALLALTGRRSGAAIRLPVRYEQRGDTLTVVSRPSRRWWRNLDEGSPVRLTLRGRARHGHATAVRADPVVVVTIRLAAEQPGPPQAQGRLWWRWTKAVTLGEITGFAVPAVVAAQVAGPEWTLLGIGPLLQGAAIVMAGAVEGMILGLAQAYVLRAALPAIPTRAWVRATAAGAVIAWSVGVLPIVLGERIVRWPPAVLVLLGLSLLGSMGLLQARVLRGQVREAWRWVIASAGSWLIALGAFALVTTPLWQEGQPGWLVVTIGVLGGVVMAATVAALTGAAIVRLLSSGDDRCRRERRLS</sequence>
<protein>
    <recommendedName>
        <fullName evidence="4">DUF385 domain-containing protein</fullName>
    </recommendedName>
</protein>
<feature type="transmembrane region" description="Helical" evidence="1">
    <location>
        <begin position="133"/>
        <end position="153"/>
    </location>
</feature>
<dbReference type="Proteomes" id="UP001500064">
    <property type="component" value="Unassembled WGS sequence"/>
</dbReference>
<keyword evidence="1" id="KW-0472">Membrane</keyword>
<name>A0ABP4RMD3_9ACTN</name>
<evidence type="ECO:0008006" key="4">
    <source>
        <dbReference type="Google" id="ProtNLM"/>
    </source>
</evidence>
<feature type="transmembrane region" description="Helical" evidence="1">
    <location>
        <begin position="294"/>
        <end position="324"/>
    </location>
</feature>
<evidence type="ECO:0000313" key="2">
    <source>
        <dbReference type="EMBL" id="GAA1654605.1"/>
    </source>
</evidence>
<accession>A0ABP4RMD3</accession>
<dbReference type="InterPro" id="IPR004378">
    <property type="entry name" value="F420H2_quin_Rdtase"/>
</dbReference>
<organism evidence="2 3">
    <name type="scientific">Nonomuraea maheshkhaliensis</name>
    <dbReference type="NCBI Taxonomy" id="419590"/>
    <lineage>
        <taxon>Bacteria</taxon>
        <taxon>Bacillati</taxon>
        <taxon>Actinomycetota</taxon>
        <taxon>Actinomycetes</taxon>
        <taxon>Streptosporangiales</taxon>
        <taxon>Streptosporangiaceae</taxon>
        <taxon>Nonomuraea</taxon>
    </lineage>
</organism>
<dbReference type="Pfam" id="PF04075">
    <property type="entry name" value="F420H2_quin_red"/>
    <property type="match status" value="1"/>
</dbReference>
<dbReference type="InterPro" id="IPR012349">
    <property type="entry name" value="Split_barrel_FMN-bd"/>
</dbReference>
<dbReference type="EMBL" id="BAAAMU010000050">
    <property type="protein sequence ID" value="GAA1654605.1"/>
    <property type="molecule type" value="Genomic_DNA"/>
</dbReference>
<comment type="caution">
    <text evidence="2">The sequence shown here is derived from an EMBL/GenBank/DDBJ whole genome shotgun (WGS) entry which is preliminary data.</text>
</comment>
<dbReference type="Gene3D" id="2.30.110.10">
    <property type="entry name" value="Electron Transport, Fmn-binding Protein, Chain A"/>
    <property type="match status" value="1"/>
</dbReference>
<feature type="transmembrane region" description="Helical" evidence="1">
    <location>
        <begin position="229"/>
        <end position="249"/>
    </location>
</feature>
<feature type="transmembrane region" description="Helical" evidence="1">
    <location>
        <begin position="165"/>
        <end position="189"/>
    </location>
</feature>
<keyword evidence="1" id="KW-0812">Transmembrane</keyword>
<evidence type="ECO:0000313" key="3">
    <source>
        <dbReference type="Proteomes" id="UP001500064"/>
    </source>
</evidence>
<evidence type="ECO:0000256" key="1">
    <source>
        <dbReference type="SAM" id="Phobius"/>
    </source>
</evidence>
<feature type="transmembrane region" description="Helical" evidence="1">
    <location>
        <begin position="201"/>
        <end position="223"/>
    </location>
</feature>
<reference evidence="3" key="1">
    <citation type="journal article" date="2019" name="Int. J. Syst. Evol. Microbiol.">
        <title>The Global Catalogue of Microorganisms (GCM) 10K type strain sequencing project: providing services to taxonomists for standard genome sequencing and annotation.</title>
        <authorList>
            <consortium name="The Broad Institute Genomics Platform"/>
            <consortium name="The Broad Institute Genome Sequencing Center for Infectious Disease"/>
            <person name="Wu L."/>
            <person name="Ma J."/>
        </authorList>
    </citation>
    <scope>NUCLEOTIDE SEQUENCE [LARGE SCALE GENOMIC DNA]</scope>
    <source>
        <strain evidence="3">JCM 13929</strain>
    </source>
</reference>
<keyword evidence="3" id="KW-1185">Reference proteome</keyword>
<keyword evidence="1" id="KW-1133">Transmembrane helix</keyword>
<proteinExistence type="predicted"/>
<feature type="transmembrane region" description="Helical" evidence="1">
    <location>
        <begin position="261"/>
        <end position="282"/>
    </location>
</feature>
<gene>
    <name evidence="2" type="ORF">GCM10009733_060030</name>
</gene>